<feature type="transmembrane region" description="Helical" evidence="9">
    <location>
        <begin position="488"/>
        <end position="508"/>
    </location>
</feature>
<feature type="region of interest" description="Disordered" evidence="8">
    <location>
        <begin position="542"/>
        <end position="604"/>
    </location>
</feature>
<evidence type="ECO:0000256" key="8">
    <source>
        <dbReference type="SAM" id="MobiDB-lite"/>
    </source>
</evidence>
<name>A0AAN6N5B0_9PEZI</name>
<dbReference type="FunFam" id="1.20.1250.20:FF:000266">
    <property type="entry name" value="MFS multidrug transporter, putative"/>
    <property type="match status" value="1"/>
</dbReference>
<dbReference type="PROSITE" id="PS50850">
    <property type="entry name" value="MFS"/>
    <property type="match status" value="1"/>
</dbReference>
<evidence type="ECO:0000256" key="9">
    <source>
        <dbReference type="SAM" id="Phobius"/>
    </source>
</evidence>
<feature type="compositionally biased region" description="Acidic residues" evidence="8">
    <location>
        <begin position="545"/>
        <end position="555"/>
    </location>
</feature>
<dbReference type="InterPro" id="IPR020846">
    <property type="entry name" value="MFS_dom"/>
</dbReference>
<evidence type="ECO:0000256" key="2">
    <source>
        <dbReference type="ARBA" id="ARBA00022448"/>
    </source>
</evidence>
<reference evidence="12" key="1">
    <citation type="journal article" date="2023" name="Mol. Phylogenet. Evol.">
        <title>Genome-scale phylogeny and comparative genomics of the fungal order Sordariales.</title>
        <authorList>
            <person name="Hensen N."/>
            <person name="Bonometti L."/>
            <person name="Westerberg I."/>
            <person name="Brannstrom I.O."/>
            <person name="Guillou S."/>
            <person name="Cros-Aarteil S."/>
            <person name="Calhoun S."/>
            <person name="Haridas S."/>
            <person name="Kuo A."/>
            <person name="Mondo S."/>
            <person name="Pangilinan J."/>
            <person name="Riley R."/>
            <person name="LaButti K."/>
            <person name="Andreopoulos B."/>
            <person name="Lipzen A."/>
            <person name="Chen C."/>
            <person name="Yan M."/>
            <person name="Daum C."/>
            <person name="Ng V."/>
            <person name="Clum A."/>
            <person name="Steindorff A."/>
            <person name="Ohm R.A."/>
            <person name="Martin F."/>
            <person name="Silar P."/>
            <person name="Natvig D.O."/>
            <person name="Lalanne C."/>
            <person name="Gautier V."/>
            <person name="Ament-Velasquez S.L."/>
            <person name="Kruys A."/>
            <person name="Hutchinson M.I."/>
            <person name="Powell A.J."/>
            <person name="Barry K."/>
            <person name="Miller A.N."/>
            <person name="Grigoriev I.V."/>
            <person name="Debuchy R."/>
            <person name="Gladieux P."/>
            <person name="Hiltunen Thoren M."/>
            <person name="Johannesson H."/>
        </authorList>
    </citation>
    <scope>NUCLEOTIDE SEQUENCE [LARGE SCALE GENOMIC DNA]</scope>
    <source>
        <strain evidence="12">CBS 340.73</strain>
    </source>
</reference>
<keyword evidence="4 9" id="KW-0812">Transmembrane</keyword>
<keyword evidence="2" id="KW-0813">Transport</keyword>
<dbReference type="Pfam" id="PF07690">
    <property type="entry name" value="MFS_1"/>
    <property type="match status" value="1"/>
</dbReference>
<dbReference type="Gene3D" id="1.20.1250.20">
    <property type="entry name" value="MFS general substrate transporter like domains"/>
    <property type="match status" value="1"/>
</dbReference>
<evidence type="ECO:0000313" key="12">
    <source>
        <dbReference type="Proteomes" id="UP001303473"/>
    </source>
</evidence>
<comment type="subcellular location">
    <subcellularLocation>
        <location evidence="1">Cell membrane</location>
        <topology evidence="1">Multi-pass membrane protein</topology>
    </subcellularLocation>
</comment>
<feature type="transmembrane region" description="Helical" evidence="9">
    <location>
        <begin position="78"/>
        <end position="95"/>
    </location>
</feature>
<sequence length="604" mass="66501">MSAASSVTATERDVESQHRKPRGTVATHFGLVFNPSGVSQTVLHHPYPGAGTAESPYVVDFLPEDDHNPLRYPRWKKWSITILQAIATLAVAFVSTAYSGGVGEVIRDFQISTEVAILGISLFVCGFAIGPLLWAPLSEFYGRQKLFFITYMALTAFNGGAAGAKNIHTLIILRFFAGAFGSSPLTNSGGVIADMFQASERGLATAVFATAPFLGPSIGPIVGGFLGEAKGWRWVEGLMAIFTGALWIICSLLVPETYAPVLLRTRAARLSKMTGKHYVSKIDAYHEQQHGKKTMSKQFKVALGRPWVLLFREPIVFLTAIYMAIVYGTLYLMFAAFPIVFQQYRGWGPGIGGLAFIGVAVGMMVAVFYAMYDNGRRYAKAVKEHGGNAPPEARLPPAIIGSVLLPVGLFWFAWTNGPNIHWIVPIIASGFFAAGLVLVFLSLMNYLIDSYTVFAASVLASNAVLRSLFGAAFPLFTTYMYQNLGIHWASTIPAFLALACMPFPYLFYKYGKEIRMRCKYAAEAAAVLERMRGGGQQLQQIREEVEMDEDEAEEEVERREREKKRDELETRSNCRLPEMGLQSDDDRTVAVGSDEDNRGEKQEA</sequence>
<comment type="caution">
    <text evidence="11">The sequence shown here is derived from an EMBL/GenBank/DDBJ whole genome shotgun (WGS) entry which is preliminary data.</text>
</comment>
<proteinExistence type="inferred from homology"/>
<feature type="domain" description="Major facilitator superfamily (MFS) profile" evidence="10">
    <location>
        <begin position="80"/>
        <end position="512"/>
    </location>
</feature>
<dbReference type="SUPFAM" id="SSF103473">
    <property type="entry name" value="MFS general substrate transporter"/>
    <property type="match status" value="1"/>
</dbReference>
<dbReference type="InterPro" id="IPR036259">
    <property type="entry name" value="MFS_trans_sf"/>
</dbReference>
<evidence type="ECO:0000256" key="4">
    <source>
        <dbReference type="ARBA" id="ARBA00022692"/>
    </source>
</evidence>
<dbReference type="PANTHER" id="PTHR23502">
    <property type="entry name" value="MAJOR FACILITATOR SUPERFAMILY"/>
    <property type="match status" value="1"/>
</dbReference>
<dbReference type="CDD" id="cd17323">
    <property type="entry name" value="MFS_Tpo1_MDR_like"/>
    <property type="match status" value="1"/>
</dbReference>
<keyword evidence="5 9" id="KW-1133">Transmembrane helix</keyword>
<dbReference type="AlphaFoldDB" id="A0AAN6N5B0"/>
<protein>
    <submittedName>
        <fullName evidence="11">Fluconazole resistance protein 1 protein</fullName>
    </submittedName>
</protein>
<keyword evidence="12" id="KW-1185">Reference proteome</keyword>
<keyword evidence="3" id="KW-1003">Cell membrane</keyword>
<dbReference type="Proteomes" id="UP001303473">
    <property type="component" value="Unassembled WGS sequence"/>
</dbReference>
<feature type="compositionally biased region" description="Basic and acidic residues" evidence="8">
    <location>
        <begin position="556"/>
        <end position="572"/>
    </location>
</feature>
<dbReference type="EMBL" id="MU853828">
    <property type="protein sequence ID" value="KAK3938503.1"/>
    <property type="molecule type" value="Genomic_DNA"/>
</dbReference>
<evidence type="ECO:0000256" key="3">
    <source>
        <dbReference type="ARBA" id="ARBA00022475"/>
    </source>
</evidence>
<evidence type="ECO:0000256" key="1">
    <source>
        <dbReference type="ARBA" id="ARBA00004651"/>
    </source>
</evidence>
<accession>A0AAN6N5B0</accession>
<feature type="transmembrane region" description="Helical" evidence="9">
    <location>
        <begin position="393"/>
        <end position="414"/>
    </location>
</feature>
<organism evidence="11 12">
    <name type="scientific">Diplogelasinospora grovesii</name>
    <dbReference type="NCBI Taxonomy" id="303347"/>
    <lineage>
        <taxon>Eukaryota</taxon>
        <taxon>Fungi</taxon>
        <taxon>Dikarya</taxon>
        <taxon>Ascomycota</taxon>
        <taxon>Pezizomycotina</taxon>
        <taxon>Sordariomycetes</taxon>
        <taxon>Sordariomycetidae</taxon>
        <taxon>Sordariales</taxon>
        <taxon>Diplogelasinosporaceae</taxon>
        <taxon>Diplogelasinospora</taxon>
    </lineage>
</organism>
<evidence type="ECO:0000313" key="11">
    <source>
        <dbReference type="EMBL" id="KAK3938503.1"/>
    </source>
</evidence>
<evidence type="ECO:0000256" key="5">
    <source>
        <dbReference type="ARBA" id="ARBA00022989"/>
    </source>
</evidence>
<feature type="region of interest" description="Disordered" evidence="8">
    <location>
        <begin position="1"/>
        <end position="20"/>
    </location>
</feature>
<feature type="transmembrane region" description="Helical" evidence="9">
    <location>
        <begin position="205"/>
        <end position="226"/>
    </location>
</feature>
<feature type="transmembrane region" description="Helical" evidence="9">
    <location>
        <begin position="115"/>
        <end position="134"/>
    </location>
</feature>
<dbReference type="GO" id="GO:0022857">
    <property type="term" value="F:transmembrane transporter activity"/>
    <property type="evidence" value="ECO:0007669"/>
    <property type="project" value="InterPro"/>
</dbReference>
<feature type="transmembrane region" description="Helical" evidence="9">
    <location>
        <begin position="315"/>
        <end position="341"/>
    </location>
</feature>
<gene>
    <name evidence="11" type="ORF">QBC46DRAFT_163033</name>
</gene>
<evidence type="ECO:0000259" key="10">
    <source>
        <dbReference type="PROSITE" id="PS50850"/>
    </source>
</evidence>
<dbReference type="GO" id="GO:0005886">
    <property type="term" value="C:plasma membrane"/>
    <property type="evidence" value="ECO:0007669"/>
    <property type="project" value="UniProtKB-SubCell"/>
</dbReference>
<feature type="transmembrane region" description="Helical" evidence="9">
    <location>
        <begin position="238"/>
        <end position="263"/>
    </location>
</feature>
<feature type="transmembrane region" description="Helical" evidence="9">
    <location>
        <begin position="453"/>
        <end position="476"/>
    </location>
</feature>
<evidence type="ECO:0000256" key="7">
    <source>
        <dbReference type="ARBA" id="ARBA00038459"/>
    </source>
</evidence>
<evidence type="ECO:0000256" key="6">
    <source>
        <dbReference type="ARBA" id="ARBA00023136"/>
    </source>
</evidence>
<dbReference type="PANTHER" id="PTHR23502:SF186">
    <property type="entry name" value="MAJOR FACILITATOR SUPERFAMILY (MFS) PROFILE DOMAIN-CONTAINING PROTEIN"/>
    <property type="match status" value="1"/>
</dbReference>
<feature type="compositionally biased region" description="Basic and acidic residues" evidence="8">
    <location>
        <begin position="595"/>
        <end position="604"/>
    </location>
</feature>
<comment type="similarity">
    <text evidence="7">Belongs to the major facilitator superfamily. DHA1 family. Polyamines/proton antiporter (TC 2.A.1.2.16) subfamily.</text>
</comment>
<feature type="transmembrane region" description="Helical" evidence="9">
    <location>
        <begin position="347"/>
        <end position="372"/>
    </location>
</feature>
<feature type="transmembrane region" description="Helical" evidence="9">
    <location>
        <begin position="420"/>
        <end position="441"/>
    </location>
</feature>
<keyword evidence="6 9" id="KW-0472">Membrane</keyword>
<dbReference type="InterPro" id="IPR011701">
    <property type="entry name" value="MFS"/>
</dbReference>
<feature type="transmembrane region" description="Helical" evidence="9">
    <location>
        <begin position="146"/>
        <end position="164"/>
    </location>
</feature>